<dbReference type="Proteomes" id="UP000309061">
    <property type="component" value="Chromosome"/>
</dbReference>
<evidence type="ECO:0000313" key="2">
    <source>
        <dbReference type="EMBL" id="QGM46719.1"/>
    </source>
</evidence>
<keyword evidence="1" id="KW-1133">Transmembrane helix</keyword>
<dbReference type="OrthoDB" id="7508901at2"/>
<proteinExistence type="predicted"/>
<protein>
    <submittedName>
        <fullName evidence="2">Uncharacterized protein</fullName>
    </submittedName>
</protein>
<name>A0A6B8KGH1_9HYPH</name>
<gene>
    <name evidence="2" type="ORF">H2LOC_014020</name>
</gene>
<dbReference type="KEGG" id="mhey:H2LOC_014020"/>
<reference evidence="2 3" key="1">
    <citation type="submission" date="2019-11" db="EMBL/GenBank/DDBJ databases">
        <title>The genome sequence of Methylocystis heyeri.</title>
        <authorList>
            <person name="Oshkin I.Y."/>
            <person name="Miroshnikov K."/>
            <person name="Dedysh S.N."/>
        </authorList>
    </citation>
    <scope>NUCLEOTIDE SEQUENCE [LARGE SCALE GENOMIC DNA]</scope>
    <source>
        <strain evidence="2 3">H2</strain>
    </source>
</reference>
<evidence type="ECO:0000313" key="3">
    <source>
        <dbReference type="Proteomes" id="UP000309061"/>
    </source>
</evidence>
<sequence>MENTKPWYQSTGVWGSLVAIGAGTAATFGYTVSPDDQNAISQALAQGGGLVSSAIGVVSGAVALYGRIRATHKVTA</sequence>
<accession>A0A6B8KGH1</accession>
<feature type="transmembrane region" description="Helical" evidence="1">
    <location>
        <begin position="12"/>
        <end position="32"/>
    </location>
</feature>
<feature type="transmembrane region" description="Helical" evidence="1">
    <location>
        <begin position="44"/>
        <end position="65"/>
    </location>
</feature>
<keyword evidence="3" id="KW-1185">Reference proteome</keyword>
<dbReference type="AlphaFoldDB" id="A0A6B8KGH1"/>
<keyword evidence="1" id="KW-0472">Membrane</keyword>
<keyword evidence="1" id="KW-0812">Transmembrane</keyword>
<organism evidence="2 3">
    <name type="scientific">Methylocystis heyeri</name>
    <dbReference type="NCBI Taxonomy" id="391905"/>
    <lineage>
        <taxon>Bacteria</taxon>
        <taxon>Pseudomonadati</taxon>
        <taxon>Pseudomonadota</taxon>
        <taxon>Alphaproteobacteria</taxon>
        <taxon>Hyphomicrobiales</taxon>
        <taxon>Methylocystaceae</taxon>
        <taxon>Methylocystis</taxon>
    </lineage>
</organism>
<dbReference type="RefSeq" id="WP_136497602.1">
    <property type="nucleotide sequence ID" value="NZ_CP046052.1"/>
</dbReference>
<evidence type="ECO:0000256" key="1">
    <source>
        <dbReference type="SAM" id="Phobius"/>
    </source>
</evidence>
<dbReference type="EMBL" id="CP046052">
    <property type="protein sequence ID" value="QGM46719.1"/>
    <property type="molecule type" value="Genomic_DNA"/>
</dbReference>